<evidence type="ECO:0000256" key="1">
    <source>
        <dbReference type="SAM" id="Phobius"/>
    </source>
</evidence>
<feature type="transmembrane region" description="Helical" evidence="1">
    <location>
        <begin position="199"/>
        <end position="224"/>
    </location>
</feature>
<keyword evidence="1" id="KW-1133">Transmembrane helix</keyword>
<dbReference type="InterPro" id="IPR047798">
    <property type="entry name" value="BPSS1780-like"/>
</dbReference>
<organism evidence="2 3">
    <name type="scientific">Piscinibacter koreensis</name>
    <dbReference type="NCBI Taxonomy" id="2742824"/>
    <lineage>
        <taxon>Bacteria</taxon>
        <taxon>Pseudomonadati</taxon>
        <taxon>Pseudomonadota</taxon>
        <taxon>Betaproteobacteria</taxon>
        <taxon>Burkholderiales</taxon>
        <taxon>Sphaerotilaceae</taxon>
        <taxon>Piscinibacter</taxon>
    </lineage>
</organism>
<reference evidence="2 3" key="1">
    <citation type="submission" date="2020-06" db="EMBL/GenBank/DDBJ databases">
        <title>Schlegella sp. ID0723 isolated from air conditioner.</title>
        <authorList>
            <person name="Kim D.Y."/>
            <person name="Kim D.-U."/>
        </authorList>
    </citation>
    <scope>NUCLEOTIDE SEQUENCE [LARGE SCALE GENOMIC DNA]</scope>
    <source>
        <strain evidence="2 3">ID0723</strain>
    </source>
</reference>
<feature type="transmembrane region" description="Helical" evidence="1">
    <location>
        <begin position="236"/>
        <end position="257"/>
    </location>
</feature>
<dbReference type="NCBIfam" id="NF041043">
    <property type="entry name" value="BPSS1780_fam"/>
    <property type="match status" value="1"/>
</dbReference>
<keyword evidence="3" id="KW-1185">Reference proteome</keyword>
<name>A0A7Y6NLM6_9BURK</name>
<dbReference type="Proteomes" id="UP000529637">
    <property type="component" value="Unassembled WGS sequence"/>
</dbReference>
<dbReference type="RefSeq" id="WP_176067242.1">
    <property type="nucleotide sequence ID" value="NZ_JABWMJ010000002.1"/>
</dbReference>
<sequence length="268" mass="28925">MRLNLVAPARGAAWVRDGFRAFARYPLAFASVLVLGIFAMMVLSLVPLLGVVVLLVLLPAGSLLFMIATRHAQRREAPVPAAFVELARSPRERRIELLKLGAAYAAATLVVMALSDLIDGGALDAFVESVPTSNRNPDGVAARLAEPRLQIGLLMRVLLASLVSVPFWHAPALVHWGGVSWVKSLFFSSVAIWRNRGAFVVYALVWVGLMFGMLIAISLGLLVFGPAAPTILAMPLSLILTTVFYATLWFTFADCFAGEADSPRMLHG</sequence>
<proteinExistence type="predicted"/>
<protein>
    <recommendedName>
        <fullName evidence="4">Transmembrane protein</fullName>
    </recommendedName>
</protein>
<dbReference type="EMBL" id="JABWMJ010000002">
    <property type="protein sequence ID" value="NUZ05415.1"/>
    <property type="molecule type" value="Genomic_DNA"/>
</dbReference>
<evidence type="ECO:0008006" key="4">
    <source>
        <dbReference type="Google" id="ProtNLM"/>
    </source>
</evidence>
<comment type="caution">
    <text evidence="2">The sequence shown here is derived from an EMBL/GenBank/DDBJ whole genome shotgun (WGS) entry which is preliminary data.</text>
</comment>
<feature type="transmembrane region" description="Helical" evidence="1">
    <location>
        <begin position="21"/>
        <end position="42"/>
    </location>
</feature>
<evidence type="ECO:0000313" key="2">
    <source>
        <dbReference type="EMBL" id="NUZ05415.1"/>
    </source>
</evidence>
<gene>
    <name evidence="2" type="ORF">HQN59_06525</name>
</gene>
<evidence type="ECO:0000313" key="3">
    <source>
        <dbReference type="Proteomes" id="UP000529637"/>
    </source>
</evidence>
<keyword evidence="1" id="KW-0472">Membrane</keyword>
<dbReference type="AlphaFoldDB" id="A0A7Y6NLM6"/>
<keyword evidence="1" id="KW-0812">Transmembrane</keyword>
<feature type="transmembrane region" description="Helical" evidence="1">
    <location>
        <begin position="48"/>
        <end position="68"/>
    </location>
</feature>
<accession>A0A7Y6NLM6</accession>
<feature type="transmembrane region" description="Helical" evidence="1">
    <location>
        <begin position="153"/>
        <end position="178"/>
    </location>
</feature>